<comment type="caution">
    <text evidence="2">The sequence shown here is derived from an EMBL/GenBank/DDBJ whole genome shotgun (WGS) entry which is preliminary data.</text>
</comment>
<evidence type="ECO:0000313" key="3">
    <source>
        <dbReference type="Proteomes" id="UP001267290"/>
    </source>
</evidence>
<evidence type="ECO:0000256" key="1">
    <source>
        <dbReference type="ARBA" id="ARBA00022679"/>
    </source>
</evidence>
<name>A0ABU1NXH8_9BACL</name>
<keyword evidence="1" id="KW-0808">Transferase</keyword>
<dbReference type="RefSeq" id="WP_310499756.1">
    <property type="nucleotide sequence ID" value="NZ_JAVDSB010000005.1"/>
</dbReference>
<dbReference type="SUPFAM" id="SSF53756">
    <property type="entry name" value="UDP-Glycosyltransferase/glycogen phosphorylase"/>
    <property type="match status" value="1"/>
</dbReference>
<accession>A0ABU1NXH8</accession>
<dbReference type="Pfam" id="PF13692">
    <property type="entry name" value="Glyco_trans_1_4"/>
    <property type="match status" value="1"/>
</dbReference>
<proteinExistence type="predicted"/>
<reference evidence="2 3" key="1">
    <citation type="submission" date="2023-07" db="EMBL/GenBank/DDBJ databases">
        <title>Sorghum-associated microbial communities from plants grown in Nebraska, USA.</title>
        <authorList>
            <person name="Schachtman D."/>
        </authorList>
    </citation>
    <scope>NUCLEOTIDE SEQUENCE [LARGE SCALE GENOMIC DNA]</scope>
    <source>
        <strain evidence="2 3">CC258</strain>
    </source>
</reference>
<evidence type="ECO:0000313" key="2">
    <source>
        <dbReference type="EMBL" id="MDR6552208.1"/>
    </source>
</evidence>
<protein>
    <submittedName>
        <fullName evidence="2">Glycosyltransferase involved in cell wall biosynthesis</fullName>
    </submittedName>
</protein>
<keyword evidence="3" id="KW-1185">Reference proteome</keyword>
<dbReference type="Gene3D" id="3.40.50.2000">
    <property type="entry name" value="Glycogen Phosphorylase B"/>
    <property type="match status" value="1"/>
</dbReference>
<organism evidence="2 3">
    <name type="scientific">Paenibacillus qinlingensis</name>
    <dbReference type="NCBI Taxonomy" id="1837343"/>
    <lineage>
        <taxon>Bacteria</taxon>
        <taxon>Bacillati</taxon>
        <taxon>Bacillota</taxon>
        <taxon>Bacilli</taxon>
        <taxon>Bacillales</taxon>
        <taxon>Paenibacillaceae</taxon>
        <taxon>Paenibacillus</taxon>
    </lineage>
</organism>
<gene>
    <name evidence="2" type="ORF">J2736_003410</name>
</gene>
<dbReference type="Proteomes" id="UP001267290">
    <property type="component" value="Unassembled WGS sequence"/>
</dbReference>
<sequence>MKRILIISPDIISKKMAGPGIRYWNFAIELSKYYSVVLMTPNKSELTHESFSIEPYSKRKLKKIMIEINAIVLQGLTLFKNQFLKYANIPLIIDLYDPFVLEMLEERTNPKEYNMDLKILIEQLRFGDYFICASEKQKDFWIGMLVASKRINLTYYKTDKDLTKMIGVVPFGISNLAPIVTRNPFSEDNRINENDRIILWGGGIWNWLDPVTLIKAFHELKKEITNIKLYFMGVKHPNGLIEPKEVMRKMSEIITMLEIDENDIIFNDWVAYEDRQNYYSNATIGVTTHYENLETRFSFRTRVLDYIWCELPMVLTQGDYLSNYIAENDCGSKVTPENIGDLKNEMKHLLLNNDLYLQQKSNFVNIKPSLYWQNCTADLIDFCNTPLKKVKLNLLSVILEKQKDLFLKLYYIVVKLPKIWNKLMKNIPI</sequence>
<dbReference type="EMBL" id="JAVDSB010000005">
    <property type="protein sequence ID" value="MDR6552208.1"/>
    <property type="molecule type" value="Genomic_DNA"/>
</dbReference>
<dbReference type="PANTHER" id="PTHR46401:SF2">
    <property type="entry name" value="GLYCOSYLTRANSFERASE WBBK-RELATED"/>
    <property type="match status" value="1"/>
</dbReference>
<dbReference type="PANTHER" id="PTHR46401">
    <property type="entry name" value="GLYCOSYLTRANSFERASE WBBK-RELATED"/>
    <property type="match status" value="1"/>
</dbReference>